<dbReference type="AlphaFoldDB" id="A0A6C0HTV2"/>
<dbReference type="PANTHER" id="PTHR32385">
    <property type="entry name" value="MANNOSYL PHOSPHORYLINOSITOL CERAMIDE SYNTHASE"/>
    <property type="match status" value="1"/>
</dbReference>
<evidence type="ECO:0000313" key="1">
    <source>
        <dbReference type="EMBL" id="QHT84188.1"/>
    </source>
</evidence>
<dbReference type="Gene3D" id="3.90.550.20">
    <property type="match status" value="1"/>
</dbReference>
<reference evidence="1" key="1">
    <citation type="journal article" date="2020" name="Nature">
        <title>Giant virus diversity and host interactions through global metagenomics.</title>
        <authorList>
            <person name="Schulz F."/>
            <person name="Roux S."/>
            <person name="Paez-Espino D."/>
            <person name="Jungbluth S."/>
            <person name="Walsh D.A."/>
            <person name="Denef V.J."/>
            <person name="McMahon K.D."/>
            <person name="Konstantinidis K.T."/>
            <person name="Eloe-Fadrosh E.A."/>
            <person name="Kyrpides N.C."/>
            <person name="Woyke T."/>
        </authorList>
    </citation>
    <scope>NUCLEOTIDE SEQUENCE</scope>
    <source>
        <strain evidence="1">GVMAG-M-3300023184-16</strain>
    </source>
</reference>
<dbReference type="GO" id="GO:0016020">
    <property type="term" value="C:membrane"/>
    <property type="evidence" value="ECO:0007669"/>
    <property type="project" value="GOC"/>
</dbReference>
<protein>
    <recommendedName>
        <fullName evidence="2">Alpha 1,4-glycosyltransferase domain-containing protein</fullName>
    </recommendedName>
</protein>
<dbReference type="GO" id="GO:0000030">
    <property type="term" value="F:mannosyltransferase activity"/>
    <property type="evidence" value="ECO:0007669"/>
    <property type="project" value="TreeGrafter"/>
</dbReference>
<organism evidence="1">
    <name type="scientific">viral metagenome</name>
    <dbReference type="NCBI Taxonomy" id="1070528"/>
    <lineage>
        <taxon>unclassified sequences</taxon>
        <taxon>metagenomes</taxon>
        <taxon>organismal metagenomes</taxon>
    </lineage>
</organism>
<dbReference type="Pfam" id="PF05704">
    <property type="entry name" value="Caps_synth"/>
    <property type="match status" value="1"/>
</dbReference>
<accession>A0A6C0HTV2</accession>
<name>A0A6C0HTV2_9ZZZZ</name>
<dbReference type="GO" id="GO:0051999">
    <property type="term" value="P:mannosyl-inositol phosphorylceramide biosynthetic process"/>
    <property type="evidence" value="ECO:0007669"/>
    <property type="project" value="TreeGrafter"/>
</dbReference>
<evidence type="ECO:0008006" key="2">
    <source>
        <dbReference type="Google" id="ProtNLM"/>
    </source>
</evidence>
<dbReference type="InterPro" id="IPR029044">
    <property type="entry name" value="Nucleotide-diphossugar_trans"/>
</dbReference>
<dbReference type="InterPro" id="IPR051706">
    <property type="entry name" value="Glycosyltransferase_domain"/>
</dbReference>
<dbReference type="SUPFAM" id="SSF53448">
    <property type="entry name" value="Nucleotide-diphospho-sugar transferases"/>
    <property type="match status" value="1"/>
</dbReference>
<proteinExistence type="predicted"/>
<dbReference type="InterPro" id="IPR008441">
    <property type="entry name" value="AfumC-like_glycosyl_Trfase"/>
</dbReference>
<dbReference type="EMBL" id="MN740016">
    <property type="protein sequence ID" value="QHT84188.1"/>
    <property type="molecule type" value="Genomic_DNA"/>
</dbReference>
<sequence length="335" mass="38882">MVVCDQCKKRRQSREEALQMKESFDDGTQKLILTNCDSLGEFHQGNQDTSSIPNIIWMFWEGPMNHVVETCIESWKFYNPTYDIRVLNKSNCATYTDMHVATHILKDDSAKRGVQRNMDIHSLRHANENNTRFSDFLRALILSKHGGFWVDASIICHHPISWVHAIQRSYQVEFVGYYTGNKSMPTVENWFFACVPDSAFMRDWCQEFVRFNEFPSANDYLSDVRNQGINLDNMPYLDYLTMHASAQQVLQSHPDTYRIYLFCANSGPLLYIEQVGWDYPRAVDLLTNTDTCESFYQYTMIKLPNGPRNEMLHRKLSDVQRAISIGTQVPIKPPG</sequence>
<dbReference type="PANTHER" id="PTHR32385:SF15">
    <property type="entry name" value="INOSITOL PHOSPHOCERAMIDE MANNOSYLTRANSFERASE 1"/>
    <property type="match status" value="1"/>
</dbReference>